<accession>A0A9N9GD55</accession>
<dbReference type="AlphaFoldDB" id="A0A9N9GD55"/>
<keyword evidence="2" id="KW-1185">Reference proteome</keyword>
<gene>
    <name evidence="1" type="ORF">CPELLU_LOCUS6857</name>
</gene>
<proteinExistence type="predicted"/>
<reference evidence="1" key="1">
    <citation type="submission" date="2021-06" db="EMBL/GenBank/DDBJ databases">
        <authorList>
            <person name="Kallberg Y."/>
            <person name="Tangrot J."/>
            <person name="Rosling A."/>
        </authorList>
    </citation>
    <scope>NUCLEOTIDE SEQUENCE</scope>
    <source>
        <strain evidence="1">FL966</strain>
    </source>
</reference>
<dbReference type="EMBL" id="CAJVQA010004394">
    <property type="protein sequence ID" value="CAG8598045.1"/>
    <property type="molecule type" value="Genomic_DNA"/>
</dbReference>
<comment type="caution">
    <text evidence="1">The sequence shown here is derived from an EMBL/GenBank/DDBJ whole genome shotgun (WGS) entry which is preliminary data.</text>
</comment>
<sequence length="42" mass="4983">MFCAVLSCSRWFNKRLKFIMKHNCSSHTSFTLRVVFDSKLNV</sequence>
<evidence type="ECO:0000313" key="1">
    <source>
        <dbReference type="EMBL" id="CAG8598045.1"/>
    </source>
</evidence>
<protein>
    <submittedName>
        <fullName evidence="1">14061_t:CDS:1</fullName>
    </submittedName>
</protein>
<evidence type="ECO:0000313" key="2">
    <source>
        <dbReference type="Proteomes" id="UP000789759"/>
    </source>
</evidence>
<organism evidence="1 2">
    <name type="scientific">Cetraspora pellucida</name>
    <dbReference type="NCBI Taxonomy" id="1433469"/>
    <lineage>
        <taxon>Eukaryota</taxon>
        <taxon>Fungi</taxon>
        <taxon>Fungi incertae sedis</taxon>
        <taxon>Mucoromycota</taxon>
        <taxon>Glomeromycotina</taxon>
        <taxon>Glomeromycetes</taxon>
        <taxon>Diversisporales</taxon>
        <taxon>Gigasporaceae</taxon>
        <taxon>Cetraspora</taxon>
    </lineage>
</organism>
<name>A0A9N9GD55_9GLOM</name>
<dbReference type="Proteomes" id="UP000789759">
    <property type="component" value="Unassembled WGS sequence"/>
</dbReference>